<dbReference type="SUPFAM" id="SSF109604">
    <property type="entry name" value="HD-domain/PDEase-like"/>
    <property type="match status" value="1"/>
</dbReference>
<evidence type="ECO:0000256" key="8">
    <source>
        <dbReference type="ARBA" id="ARBA00012964"/>
    </source>
</evidence>
<protein>
    <recommendedName>
        <fullName evidence="9">5'-deoxynucleotidase HDDC2</fullName>
        <ecNumber evidence="8">3.1.3.89</ecNumber>
    </recommendedName>
    <alternativeName>
        <fullName evidence="13">HD domain-containing protein 2</fullName>
    </alternativeName>
</protein>
<evidence type="ECO:0000259" key="14">
    <source>
        <dbReference type="SMART" id="SM00471"/>
    </source>
</evidence>
<dbReference type="RefSeq" id="XP_033350685.1">
    <property type="nucleotide sequence ID" value="XM_033494794.1"/>
</dbReference>
<comment type="cofactor">
    <cofactor evidence="2">
        <name>Mn(2+)</name>
        <dbReference type="ChEBI" id="CHEBI:29035"/>
    </cofactor>
</comment>
<dbReference type="PANTHER" id="PTHR11845:SF13">
    <property type="entry name" value="5'-DEOXYNUCLEOTIDASE HDDC2"/>
    <property type="match status" value="1"/>
</dbReference>
<proteinExistence type="inferred from homology"/>
<dbReference type="GO" id="GO:0005737">
    <property type="term" value="C:cytoplasm"/>
    <property type="evidence" value="ECO:0007669"/>
    <property type="project" value="TreeGrafter"/>
</dbReference>
<dbReference type="Gene3D" id="1.10.3210.10">
    <property type="entry name" value="Hypothetical protein af1432"/>
    <property type="match status" value="1"/>
</dbReference>
<keyword evidence="15" id="KW-1185">Reference proteome</keyword>
<keyword evidence="12" id="KW-0460">Magnesium</keyword>
<evidence type="ECO:0000313" key="15">
    <source>
        <dbReference type="Proteomes" id="UP000504631"/>
    </source>
</evidence>
<dbReference type="InterPro" id="IPR003607">
    <property type="entry name" value="HD/PDEase_dom"/>
</dbReference>
<organism evidence="15 16">
    <name type="scientific">Bombus vosnesenskii</name>
    <dbReference type="NCBI Taxonomy" id="207650"/>
    <lineage>
        <taxon>Eukaryota</taxon>
        <taxon>Metazoa</taxon>
        <taxon>Ecdysozoa</taxon>
        <taxon>Arthropoda</taxon>
        <taxon>Hexapoda</taxon>
        <taxon>Insecta</taxon>
        <taxon>Pterygota</taxon>
        <taxon>Neoptera</taxon>
        <taxon>Endopterygota</taxon>
        <taxon>Hymenoptera</taxon>
        <taxon>Apocrita</taxon>
        <taxon>Aculeata</taxon>
        <taxon>Apoidea</taxon>
        <taxon>Anthophila</taxon>
        <taxon>Apidae</taxon>
        <taxon>Bombus</taxon>
        <taxon>Pyrobombus</taxon>
    </lineage>
</organism>
<dbReference type="AlphaFoldDB" id="A0A6J3KD13"/>
<evidence type="ECO:0000313" key="16">
    <source>
        <dbReference type="RefSeq" id="XP_033350685.1"/>
    </source>
</evidence>
<comment type="cofactor">
    <cofactor evidence="3">
        <name>Co(2+)</name>
        <dbReference type="ChEBI" id="CHEBI:48828"/>
    </cofactor>
</comment>
<comment type="subunit">
    <text evidence="7">Homodimer.</text>
</comment>
<evidence type="ECO:0000256" key="11">
    <source>
        <dbReference type="ARBA" id="ARBA00022801"/>
    </source>
</evidence>
<evidence type="ECO:0000256" key="7">
    <source>
        <dbReference type="ARBA" id="ARBA00011738"/>
    </source>
</evidence>
<dbReference type="FunFam" id="1.10.3210.10:FF:000011">
    <property type="entry name" value="HD domain-containing protein 2"/>
    <property type="match status" value="1"/>
</dbReference>
<dbReference type="GO" id="GO:0009159">
    <property type="term" value="P:deoxyribonucleoside monophosphate catabolic process"/>
    <property type="evidence" value="ECO:0007669"/>
    <property type="project" value="UniProtKB-ARBA"/>
</dbReference>
<evidence type="ECO:0000256" key="12">
    <source>
        <dbReference type="ARBA" id="ARBA00022842"/>
    </source>
</evidence>
<reference evidence="16" key="1">
    <citation type="submission" date="2025-08" db="UniProtKB">
        <authorList>
            <consortium name="RefSeq"/>
        </authorList>
    </citation>
    <scope>IDENTIFICATION</scope>
    <source>
        <tissue evidence="16">Muscle</tissue>
    </source>
</reference>
<gene>
    <name evidence="16" type="primary">LOC117234002</name>
</gene>
<dbReference type="Proteomes" id="UP000504631">
    <property type="component" value="Unplaced"/>
</dbReference>
<evidence type="ECO:0000256" key="10">
    <source>
        <dbReference type="ARBA" id="ARBA00022723"/>
    </source>
</evidence>
<comment type="catalytic activity">
    <reaction evidence="1">
        <text>a 2'-deoxyribonucleoside 5'-phosphate + H2O = a 2'-deoxyribonucleoside + phosphate</text>
        <dbReference type="Rhea" id="RHEA:36167"/>
        <dbReference type="ChEBI" id="CHEBI:15377"/>
        <dbReference type="ChEBI" id="CHEBI:18274"/>
        <dbReference type="ChEBI" id="CHEBI:43474"/>
        <dbReference type="ChEBI" id="CHEBI:65317"/>
        <dbReference type="EC" id="3.1.3.89"/>
    </reaction>
</comment>
<evidence type="ECO:0000256" key="13">
    <source>
        <dbReference type="ARBA" id="ARBA00032735"/>
    </source>
</evidence>
<dbReference type="GO" id="GO:0002953">
    <property type="term" value="F:5'-deoxynucleotidase activity"/>
    <property type="evidence" value="ECO:0007669"/>
    <property type="project" value="UniProtKB-EC"/>
</dbReference>
<keyword evidence="11" id="KW-0378">Hydrolase</keyword>
<comment type="similarity">
    <text evidence="6">Belongs to the HDDC2 family.</text>
</comment>
<evidence type="ECO:0000256" key="4">
    <source>
        <dbReference type="ARBA" id="ARBA00001946"/>
    </source>
</evidence>
<comment type="cofactor">
    <cofactor evidence="4">
        <name>Mg(2+)</name>
        <dbReference type="ChEBI" id="CHEBI:18420"/>
    </cofactor>
</comment>
<evidence type="ECO:0000256" key="1">
    <source>
        <dbReference type="ARBA" id="ARBA00001638"/>
    </source>
</evidence>
<evidence type="ECO:0000256" key="2">
    <source>
        <dbReference type="ARBA" id="ARBA00001936"/>
    </source>
</evidence>
<accession>A0A6J3KD13</accession>
<dbReference type="Pfam" id="PF13023">
    <property type="entry name" value="HD_3"/>
    <property type="match status" value="1"/>
</dbReference>
<comment type="function">
    <text evidence="5">Catalyzes the dephosphorylation of the nucleoside 5'-monophosphates deoxyadenosine monophosphate (dAMP), deoxycytidine monophosphate (dCMP), deoxyguanosine monophosphate (dGMP) and deoxythymidine monophosphate (dTMP).</text>
</comment>
<evidence type="ECO:0000256" key="3">
    <source>
        <dbReference type="ARBA" id="ARBA00001941"/>
    </source>
</evidence>
<dbReference type="GeneID" id="117234002"/>
<evidence type="ECO:0000256" key="6">
    <source>
        <dbReference type="ARBA" id="ARBA00009999"/>
    </source>
</evidence>
<evidence type="ECO:0000256" key="5">
    <source>
        <dbReference type="ARBA" id="ARBA00004074"/>
    </source>
</evidence>
<dbReference type="InterPro" id="IPR006674">
    <property type="entry name" value="HD_domain"/>
</dbReference>
<feature type="domain" description="HD/PDEase" evidence="14">
    <location>
        <begin position="37"/>
        <end position="152"/>
    </location>
</feature>
<evidence type="ECO:0000256" key="9">
    <source>
        <dbReference type="ARBA" id="ARBA00015933"/>
    </source>
</evidence>
<keyword evidence="10" id="KW-0479">Metal-binding</keyword>
<name>A0A6J3KD13_9HYME</name>
<dbReference type="SMART" id="SM00471">
    <property type="entry name" value="HDc"/>
    <property type="match status" value="1"/>
</dbReference>
<dbReference type="KEGG" id="bvk:117234002"/>
<dbReference type="InterPro" id="IPR039356">
    <property type="entry name" value="YfbR/HDDC2"/>
</dbReference>
<dbReference type="GO" id="GO:0046872">
    <property type="term" value="F:metal ion binding"/>
    <property type="evidence" value="ECO:0007669"/>
    <property type="project" value="UniProtKB-KW"/>
</dbReference>
<sequence length="197" mass="22258">MISPSLEQKLAGSLTFCAAATPRHMKRTGWVHKNVSDPETIAGHMYRMAMLSFLLNNDENLDTVKIMQMSLIHDLAECIVGDITPHCGIPPDVKHKLEDEAMENICELLGDRGLTILEIFREYEKQETPEAKYVKDLDRLDLIMQAYEYEKRDNIPGKLEEFFLSNDGKIGHPFIKKLASEITATRQALCSSSTSSI</sequence>
<dbReference type="EC" id="3.1.3.89" evidence="8"/>
<dbReference type="PANTHER" id="PTHR11845">
    <property type="entry name" value="5'-DEOXYNUCLEOTIDASE HDDC2"/>
    <property type="match status" value="1"/>
</dbReference>